<keyword evidence="4" id="KW-0238">DNA-binding</keyword>
<gene>
    <name evidence="4" type="primary">algR_5</name>
    <name evidence="4" type="ORF">MasN3_29000</name>
</gene>
<feature type="modified residue" description="4-aspartylphosphate" evidence="1">
    <location>
        <position position="56"/>
    </location>
</feature>
<dbReference type="InterPro" id="IPR046947">
    <property type="entry name" value="LytR-like"/>
</dbReference>
<dbReference type="GO" id="GO:0003677">
    <property type="term" value="F:DNA binding"/>
    <property type="evidence" value="ECO:0007669"/>
    <property type="project" value="UniProtKB-KW"/>
</dbReference>
<dbReference type="RefSeq" id="WP_281908088.1">
    <property type="nucleotide sequence ID" value="NZ_AP026966.1"/>
</dbReference>
<evidence type="ECO:0000259" key="3">
    <source>
        <dbReference type="PROSITE" id="PS50930"/>
    </source>
</evidence>
<dbReference type="EMBL" id="AP026966">
    <property type="protein sequence ID" value="BDT59406.1"/>
    <property type="molecule type" value="Genomic_DNA"/>
</dbReference>
<proteinExistence type="predicted"/>
<reference evidence="4" key="1">
    <citation type="submission" date="2022-11" db="EMBL/GenBank/DDBJ databases">
        <title>Isolation and characterization of PLA-degrading bacterium Massilia sp. from Antarctic soil.</title>
        <authorList>
            <person name="Sato K."/>
            <person name="Gomez-Fuentes C."/>
            <person name="Ahmad S.A."/>
            <person name="Zulkharnain A."/>
        </authorList>
    </citation>
    <scope>NUCLEOTIDE SEQUENCE</scope>
    <source>
        <strain evidence="4">N-3</strain>
    </source>
</reference>
<feature type="domain" description="HTH LytTR-type" evidence="3">
    <location>
        <begin position="171"/>
        <end position="263"/>
    </location>
</feature>
<protein>
    <submittedName>
        <fullName evidence="4">DNA-binding response regulator</fullName>
    </submittedName>
</protein>
<dbReference type="SMART" id="SM00448">
    <property type="entry name" value="REC"/>
    <property type="match status" value="1"/>
</dbReference>
<sequence length="263" mass="28931">MSIRALIAEDEPILAATLARLLTTLWPELEIVATAPNGVAAVEQALAMRPEVLFMDIKMPGQTGIEAAEELAERWEGPGPFPHIVFVTAYDDYAVQAFEQAAADYVLKPVNEARLARTVERLQGLLGRPEEAERGDPLAELVGRLQALMPAAPAPQRLTIVRAAVGNMVRMIPVADVVFFQATDKYVNVATAESEALIRVPLKELLPQLDPDKFRQVNRSTVVNMGCVASAGRDAMGKVMLNLRNRPERPRVSPVYAHQFRQM</sequence>
<evidence type="ECO:0000313" key="4">
    <source>
        <dbReference type="EMBL" id="BDT59406.1"/>
    </source>
</evidence>
<dbReference type="Pfam" id="PF00072">
    <property type="entry name" value="Response_reg"/>
    <property type="match status" value="1"/>
</dbReference>
<dbReference type="Pfam" id="PF04397">
    <property type="entry name" value="LytTR"/>
    <property type="match status" value="1"/>
</dbReference>
<dbReference type="Proteomes" id="UP001163336">
    <property type="component" value="Chromosome"/>
</dbReference>
<feature type="domain" description="Response regulatory" evidence="2">
    <location>
        <begin position="4"/>
        <end position="123"/>
    </location>
</feature>
<keyword evidence="1" id="KW-0597">Phosphoprotein</keyword>
<evidence type="ECO:0000256" key="1">
    <source>
        <dbReference type="PROSITE-ProRule" id="PRU00169"/>
    </source>
</evidence>
<name>A0ABM8C824_9BURK</name>
<dbReference type="Gene3D" id="3.40.50.2300">
    <property type="match status" value="1"/>
</dbReference>
<dbReference type="PANTHER" id="PTHR37299">
    <property type="entry name" value="TRANSCRIPTIONAL REGULATOR-RELATED"/>
    <property type="match status" value="1"/>
</dbReference>
<dbReference type="InterPro" id="IPR007492">
    <property type="entry name" value="LytTR_DNA-bd_dom"/>
</dbReference>
<dbReference type="PROSITE" id="PS50110">
    <property type="entry name" value="RESPONSE_REGULATORY"/>
    <property type="match status" value="1"/>
</dbReference>
<dbReference type="Gene3D" id="2.40.50.1020">
    <property type="entry name" value="LytTr DNA-binding domain"/>
    <property type="match status" value="1"/>
</dbReference>
<evidence type="ECO:0000259" key="2">
    <source>
        <dbReference type="PROSITE" id="PS50110"/>
    </source>
</evidence>
<evidence type="ECO:0000313" key="5">
    <source>
        <dbReference type="Proteomes" id="UP001163336"/>
    </source>
</evidence>
<organism evidence="4 5">
    <name type="scientific">Massilia varians</name>
    <dbReference type="NCBI Taxonomy" id="457921"/>
    <lineage>
        <taxon>Bacteria</taxon>
        <taxon>Pseudomonadati</taxon>
        <taxon>Pseudomonadota</taxon>
        <taxon>Betaproteobacteria</taxon>
        <taxon>Burkholderiales</taxon>
        <taxon>Oxalobacteraceae</taxon>
        <taxon>Telluria group</taxon>
        <taxon>Massilia</taxon>
    </lineage>
</organism>
<accession>A0ABM8C824</accession>
<dbReference type="InterPro" id="IPR001789">
    <property type="entry name" value="Sig_transdc_resp-reg_receiver"/>
</dbReference>
<dbReference type="SUPFAM" id="SSF52172">
    <property type="entry name" value="CheY-like"/>
    <property type="match status" value="1"/>
</dbReference>
<dbReference type="PANTHER" id="PTHR37299:SF1">
    <property type="entry name" value="STAGE 0 SPORULATION PROTEIN A HOMOLOG"/>
    <property type="match status" value="1"/>
</dbReference>
<dbReference type="PROSITE" id="PS50930">
    <property type="entry name" value="HTH_LYTTR"/>
    <property type="match status" value="1"/>
</dbReference>
<dbReference type="SMART" id="SM00850">
    <property type="entry name" value="LytTR"/>
    <property type="match status" value="1"/>
</dbReference>
<keyword evidence="5" id="KW-1185">Reference proteome</keyword>
<dbReference type="InterPro" id="IPR011006">
    <property type="entry name" value="CheY-like_superfamily"/>
</dbReference>